<evidence type="ECO:0008006" key="14">
    <source>
        <dbReference type="Google" id="ProtNLM"/>
    </source>
</evidence>
<evidence type="ECO:0000313" key="12">
    <source>
        <dbReference type="EMBL" id="TVU19693.1"/>
    </source>
</evidence>
<accession>A0A5J9U7U7</accession>
<dbReference type="GO" id="GO:0005507">
    <property type="term" value="F:copper ion binding"/>
    <property type="evidence" value="ECO:0007669"/>
    <property type="project" value="InterPro"/>
</dbReference>
<dbReference type="PANTHER" id="PTHR11709">
    <property type="entry name" value="MULTI-COPPER OXIDASE"/>
    <property type="match status" value="1"/>
</dbReference>
<sequence length="397" mass="42878">MIKGANDKRDASMQHEEHRNSEEHRCNACADTFELKVKPGKTYMLRVINAALNDELFFSIANHTLTVVDVDAVYVKPFTVDTLVIAPGQTSNVLLTAKPRALLHGGPPVQAQPVRGFFDNTTVAGVLAYEDPCSVGSSSSSSTKNLPVFVPYLPQINATSFVANYTAKLRSLASTQYPAAVPRQVDRRFFFTVGVGTHPCAVKGSCQAANGSRMAASVNNVSFVLPTSTALLQAHYSGMSNGVYSTDFPAYQVTPFNYTGARPNNTNVMNGTKVAVLPFGAAVELVMQSTSFFGAESHPMHLHGFKFHVVGQGIGNFDPAEDAAKFNLVDPVECNTVGVPAGGWVAVRFRADNPGVWFMHCHLEVHMSWGLQMAWLVLDGSQPDQKLPPPSSDLPQC</sequence>
<dbReference type="InterPro" id="IPR033138">
    <property type="entry name" value="Cu_oxidase_CS"/>
</dbReference>
<dbReference type="PROSITE" id="PS00079">
    <property type="entry name" value="MULTICOPPER_OXIDASE1"/>
    <property type="match status" value="1"/>
</dbReference>
<evidence type="ECO:0000256" key="8">
    <source>
        <dbReference type="ARBA" id="ARBA00023008"/>
    </source>
</evidence>
<feature type="non-terminal residue" evidence="12">
    <location>
        <position position="1"/>
    </location>
</feature>
<comment type="similarity">
    <text evidence="3">Belongs to the multicopper oxidase family.</text>
</comment>
<comment type="subcellular location">
    <subcellularLocation>
        <location evidence="2">Secreted</location>
    </subcellularLocation>
</comment>
<dbReference type="CDD" id="cd13897">
    <property type="entry name" value="CuRO_3_LCC_plant"/>
    <property type="match status" value="1"/>
</dbReference>
<dbReference type="InterPro" id="IPR002355">
    <property type="entry name" value="Cu_oxidase_Cu_BS"/>
</dbReference>
<dbReference type="GO" id="GO:0005576">
    <property type="term" value="C:extracellular region"/>
    <property type="evidence" value="ECO:0007669"/>
    <property type="project" value="UniProtKB-SubCell"/>
</dbReference>
<evidence type="ECO:0000256" key="9">
    <source>
        <dbReference type="SAM" id="MobiDB-lite"/>
    </source>
</evidence>
<dbReference type="Gene3D" id="2.60.40.420">
    <property type="entry name" value="Cupredoxins - blue copper proteins"/>
    <property type="match status" value="2"/>
</dbReference>
<evidence type="ECO:0000256" key="5">
    <source>
        <dbReference type="ARBA" id="ARBA00022723"/>
    </source>
</evidence>
<feature type="domain" description="Plastocyanin-like" evidence="10">
    <location>
        <begin position="27"/>
        <end position="99"/>
    </location>
</feature>
<dbReference type="SUPFAM" id="SSF49503">
    <property type="entry name" value="Cupredoxins"/>
    <property type="match status" value="2"/>
</dbReference>
<evidence type="ECO:0000313" key="13">
    <source>
        <dbReference type="Proteomes" id="UP000324897"/>
    </source>
</evidence>
<dbReference type="InterPro" id="IPR001117">
    <property type="entry name" value="Cu-oxidase_2nd"/>
</dbReference>
<keyword evidence="5" id="KW-0479">Metal-binding</keyword>
<dbReference type="Pfam" id="PF07731">
    <property type="entry name" value="Cu-oxidase_2"/>
    <property type="match status" value="1"/>
</dbReference>
<evidence type="ECO:0000259" key="11">
    <source>
        <dbReference type="Pfam" id="PF07731"/>
    </source>
</evidence>
<dbReference type="Gramene" id="TVU19693">
    <property type="protein sequence ID" value="TVU19693"/>
    <property type="gene ID" value="EJB05_35859"/>
</dbReference>
<proteinExistence type="inferred from homology"/>
<dbReference type="PANTHER" id="PTHR11709:SF383">
    <property type="entry name" value="LACCASE-12"/>
    <property type="match status" value="1"/>
</dbReference>
<gene>
    <name evidence="12" type="ORF">EJB05_35859</name>
</gene>
<feature type="region of interest" description="Disordered" evidence="9">
    <location>
        <begin position="1"/>
        <end position="24"/>
    </location>
</feature>
<dbReference type="InterPro" id="IPR034289">
    <property type="entry name" value="CuRO_3_LCC"/>
</dbReference>
<keyword evidence="6" id="KW-0677">Repeat</keyword>
<evidence type="ECO:0000256" key="6">
    <source>
        <dbReference type="ARBA" id="ARBA00022737"/>
    </source>
</evidence>
<dbReference type="InterPro" id="IPR008972">
    <property type="entry name" value="Cupredoxin"/>
</dbReference>
<dbReference type="PROSITE" id="PS00080">
    <property type="entry name" value="MULTICOPPER_OXIDASE2"/>
    <property type="match status" value="1"/>
</dbReference>
<keyword evidence="13" id="KW-1185">Reference proteome</keyword>
<evidence type="ECO:0000259" key="10">
    <source>
        <dbReference type="Pfam" id="PF00394"/>
    </source>
</evidence>
<dbReference type="Pfam" id="PF00394">
    <property type="entry name" value="Cu-oxidase"/>
    <property type="match status" value="1"/>
</dbReference>
<evidence type="ECO:0000256" key="4">
    <source>
        <dbReference type="ARBA" id="ARBA00022525"/>
    </source>
</evidence>
<dbReference type="AlphaFoldDB" id="A0A5J9U7U7"/>
<dbReference type="InterPro" id="IPR045087">
    <property type="entry name" value="Cu-oxidase_fam"/>
</dbReference>
<organism evidence="12 13">
    <name type="scientific">Eragrostis curvula</name>
    <name type="common">weeping love grass</name>
    <dbReference type="NCBI Taxonomy" id="38414"/>
    <lineage>
        <taxon>Eukaryota</taxon>
        <taxon>Viridiplantae</taxon>
        <taxon>Streptophyta</taxon>
        <taxon>Embryophyta</taxon>
        <taxon>Tracheophyta</taxon>
        <taxon>Spermatophyta</taxon>
        <taxon>Magnoliopsida</taxon>
        <taxon>Liliopsida</taxon>
        <taxon>Poales</taxon>
        <taxon>Poaceae</taxon>
        <taxon>PACMAD clade</taxon>
        <taxon>Chloridoideae</taxon>
        <taxon>Eragrostideae</taxon>
        <taxon>Eragrostidinae</taxon>
        <taxon>Eragrostis</taxon>
    </lineage>
</organism>
<dbReference type="EMBL" id="RWGY01000029">
    <property type="protein sequence ID" value="TVU19693.1"/>
    <property type="molecule type" value="Genomic_DNA"/>
</dbReference>
<protein>
    <recommendedName>
        <fullName evidence="14">Laccase</fullName>
    </recommendedName>
</protein>
<evidence type="ECO:0000256" key="7">
    <source>
        <dbReference type="ARBA" id="ARBA00023002"/>
    </source>
</evidence>
<dbReference type="InterPro" id="IPR011706">
    <property type="entry name" value="Cu-oxidase_C"/>
</dbReference>
<dbReference type="OrthoDB" id="2121828at2759"/>
<comment type="caution">
    <text evidence="12">The sequence shown here is derived from an EMBL/GenBank/DDBJ whole genome shotgun (WGS) entry which is preliminary data.</text>
</comment>
<comment type="cofactor">
    <cofactor evidence="1">
        <name>Cu cation</name>
        <dbReference type="ChEBI" id="CHEBI:23378"/>
    </cofactor>
</comment>
<evidence type="ECO:0000256" key="1">
    <source>
        <dbReference type="ARBA" id="ARBA00001935"/>
    </source>
</evidence>
<name>A0A5J9U7U7_9POAL</name>
<evidence type="ECO:0000256" key="2">
    <source>
        <dbReference type="ARBA" id="ARBA00004613"/>
    </source>
</evidence>
<keyword evidence="7" id="KW-0560">Oxidoreductase</keyword>
<keyword evidence="8" id="KW-0186">Copper</keyword>
<reference evidence="12 13" key="1">
    <citation type="journal article" date="2019" name="Sci. Rep.">
        <title>A high-quality genome of Eragrostis curvula grass provides insights into Poaceae evolution and supports new strategies to enhance forage quality.</title>
        <authorList>
            <person name="Carballo J."/>
            <person name="Santos B.A.C.M."/>
            <person name="Zappacosta D."/>
            <person name="Garbus I."/>
            <person name="Selva J.P."/>
            <person name="Gallo C.A."/>
            <person name="Diaz A."/>
            <person name="Albertini E."/>
            <person name="Caccamo M."/>
            <person name="Echenique V."/>
        </authorList>
    </citation>
    <scope>NUCLEOTIDE SEQUENCE [LARGE SCALE GENOMIC DNA]</scope>
    <source>
        <strain evidence="13">cv. Victoria</strain>
        <tissue evidence="12">Leaf</tissue>
    </source>
</reference>
<dbReference type="Proteomes" id="UP000324897">
    <property type="component" value="Chromosome 7"/>
</dbReference>
<keyword evidence="4" id="KW-0964">Secreted</keyword>
<feature type="domain" description="Plastocyanin-like" evidence="11">
    <location>
        <begin position="248"/>
        <end position="379"/>
    </location>
</feature>
<evidence type="ECO:0000256" key="3">
    <source>
        <dbReference type="ARBA" id="ARBA00010609"/>
    </source>
</evidence>
<dbReference type="GO" id="GO:0016491">
    <property type="term" value="F:oxidoreductase activity"/>
    <property type="evidence" value="ECO:0007669"/>
    <property type="project" value="UniProtKB-KW"/>
</dbReference>